<gene>
    <name evidence="1" type="ORF">B0T10DRAFT_554090</name>
</gene>
<dbReference type="AlphaFoldDB" id="A0A9P8VQM3"/>
<organism evidence="1 2">
    <name type="scientific">Thelonectria olida</name>
    <dbReference type="NCBI Taxonomy" id="1576542"/>
    <lineage>
        <taxon>Eukaryota</taxon>
        <taxon>Fungi</taxon>
        <taxon>Dikarya</taxon>
        <taxon>Ascomycota</taxon>
        <taxon>Pezizomycotina</taxon>
        <taxon>Sordariomycetes</taxon>
        <taxon>Hypocreomycetidae</taxon>
        <taxon>Hypocreales</taxon>
        <taxon>Nectriaceae</taxon>
        <taxon>Thelonectria</taxon>
    </lineage>
</organism>
<accession>A0A9P8VQM3</accession>
<dbReference type="OrthoDB" id="10443342at2759"/>
<comment type="caution">
    <text evidence="1">The sequence shown here is derived from an EMBL/GenBank/DDBJ whole genome shotgun (WGS) entry which is preliminary data.</text>
</comment>
<sequence length="239" mass="27617">MADPSPSTSNNDSATNAWVELHGTWNKTDSATMSYVCRTIYVVAGRGVQQVAFPFPAFCLEQSPVIKEWIFYPYIEPPSIRRDGNFYFEDWSPKVVKGILFSLLSWRDGQSELLPRCDFWIKETNPQYFVKFYLLAASLGMDWACPQALRALDRTTLNRLTLQSIIEMDEFEKLLNLRSFTSWMSRKMLENPEIATNPMSFKNASRNIEVLLAHIKHLHEDLKRDQSREQAIRAILNGP</sequence>
<keyword evidence="2" id="KW-1185">Reference proteome</keyword>
<dbReference type="Proteomes" id="UP000777438">
    <property type="component" value="Unassembled WGS sequence"/>
</dbReference>
<name>A0A9P8VQM3_9HYPO</name>
<evidence type="ECO:0000313" key="2">
    <source>
        <dbReference type="Proteomes" id="UP000777438"/>
    </source>
</evidence>
<evidence type="ECO:0000313" key="1">
    <source>
        <dbReference type="EMBL" id="KAH6867182.1"/>
    </source>
</evidence>
<dbReference type="EMBL" id="JAGPYM010000119">
    <property type="protein sequence ID" value="KAH6867182.1"/>
    <property type="molecule type" value="Genomic_DNA"/>
</dbReference>
<protein>
    <submittedName>
        <fullName evidence="1">Uncharacterized protein</fullName>
    </submittedName>
</protein>
<proteinExistence type="predicted"/>
<reference evidence="1 2" key="1">
    <citation type="journal article" date="2021" name="Nat. Commun.">
        <title>Genetic determinants of endophytism in the Arabidopsis root mycobiome.</title>
        <authorList>
            <person name="Mesny F."/>
            <person name="Miyauchi S."/>
            <person name="Thiergart T."/>
            <person name="Pickel B."/>
            <person name="Atanasova L."/>
            <person name="Karlsson M."/>
            <person name="Huettel B."/>
            <person name="Barry K.W."/>
            <person name="Haridas S."/>
            <person name="Chen C."/>
            <person name="Bauer D."/>
            <person name="Andreopoulos W."/>
            <person name="Pangilinan J."/>
            <person name="LaButti K."/>
            <person name="Riley R."/>
            <person name="Lipzen A."/>
            <person name="Clum A."/>
            <person name="Drula E."/>
            <person name="Henrissat B."/>
            <person name="Kohler A."/>
            <person name="Grigoriev I.V."/>
            <person name="Martin F.M."/>
            <person name="Hacquard S."/>
        </authorList>
    </citation>
    <scope>NUCLEOTIDE SEQUENCE [LARGE SCALE GENOMIC DNA]</scope>
    <source>
        <strain evidence="1 2">MPI-CAGE-CH-0241</strain>
    </source>
</reference>